<protein>
    <submittedName>
        <fullName evidence="1">Uncharacterized protein</fullName>
    </submittedName>
</protein>
<dbReference type="AlphaFoldDB" id="M1WX91"/>
<reference evidence="2" key="2">
    <citation type="journal article" date="2013" name="Stand. Genomic Sci.">
        <title>Complete genome sequence of Desulfocapsa sulfexigens, a marine deltaproteobacterium specialized in disproportionating inorganic sulfur compounds.</title>
        <authorList>
            <person name="Finster K.W."/>
            <person name="Kjeldsen K.U."/>
            <person name="Kube M."/>
            <person name="Reinhardt R."/>
            <person name="Mussmann M."/>
            <person name="Amann R."/>
            <person name="Schreiber L."/>
        </authorList>
    </citation>
    <scope>NUCLEOTIDE SEQUENCE [LARGE SCALE GENOMIC DNA]</scope>
    <source>
        <strain evidence="2">DSM 10523 / SB164P1</strain>
    </source>
</reference>
<dbReference type="Proteomes" id="UP000011724">
    <property type="component" value="Chromosome"/>
</dbReference>
<accession>M1WX91</accession>
<evidence type="ECO:0000313" key="2">
    <source>
        <dbReference type="Proteomes" id="UP000011724"/>
    </source>
</evidence>
<dbReference type="HOGENOM" id="CLU_053295_0_0_7"/>
<gene>
    <name evidence="1" type="ordered locus">BN4_12363</name>
</gene>
<dbReference type="RefSeq" id="WP_015415641.1">
    <property type="nucleotide sequence ID" value="NC_020409.1"/>
</dbReference>
<reference evidence="1 2" key="1">
    <citation type="journal article" date="2013" name="PLoS ONE">
        <title>The first genomic and proteomic characterization of a deep-sea sulfate reducer: insights into the piezophilic lifestyle of Desulfovibrio piezophilus.</title>
        <authorList>
            <person name="Pradel N."/>
            <person name="Ji B."/>
            <person name="Gimenez G."/>
            <person name="Talla E."/>
            <person name="Lenoble P."/>
            <person name="Garel M."/>
            <person name="Tamburini C."/>
            <person name="Fourquet P."/>
            <person name="Lebrun R."/>
            <person name="Bertin P."/>
            <person name="Denis Y."/>
            <person name="Pophillat M."/>
            <person name="Barbe V."/>
            <person name="Ollivier B."/>
            <person name="Dolla A."/>
        </authorList>
    </citation>
    <scope>NUCLEOTIDE SEQUENCE [LARGE SCALE GENOMIC DNA]</scope>
    <source>
        <strain evidence="2">DSM 10523 / SB164P1</strain>
    </source>
</reference>
<keyword evidence="2" id="KW-1185">Reference proteome</keyword>
<dbReference type="PATRIC" id="fig|879567.3.peg.2518"/>
<name>M1WX91_PSEP2</name>
<proteinExistence type="predicted"/>
<organism evidence="1 2">
    <name type="scientific">Pseudodesulfovibrio piezophilus (strain DSM 21447 / JCM 15486 / C1TLV30)</name>
    <name type="common">Desulfovibrio piezophilus</name>
    <dbReference type="NCBI Taxonomy" id="1322246"/>
    <lineage>
        <taxon>Bacteria</taxon>
        <taxon>Pseudomonadati</taxon>
        <taxon>Thermodesulfobacteriota</taxon>
        <taxon>Desulfovibrionia</taxon>
        <taxon>Desulfovibrionales</taxon>
        <taxon>Desulfovibrionaceae</taxon>
    </lineage>
</organism>
<dbReference type="eggNOG" id="COG0826">
    <property type="taxonomic scope" value="Bacteria"/>
</dbReference>
<sequence>MLPLDVPLTPDPEYISFLTECRGSLASVHFSLYDPTIVDARQRLEHHGLKDVIAGLKALEGTPRYALMNTRLHAPDTYFSPHALRSTAEALSHLAGETGITGIIFADPYHLQALSDAHPEVAASLEAIPSINSMLDSAGRCFSMLSMIRTTHFLPPSRIILDRSLNRDLEHLGRISERLKGAYPDIQLQLIANEGCLPFCPYKPAHDAHIAMINENLCRDRTFAMNHYFGCIRRFITDPSLILASPFIRPEDAARYAGMVESLKICGRNKGTPFLKQTISAYLDGRFTGNLLLLLDAVGDLADQIVVENTRFPDDFLHRVSDCLKDCDACRHCSAIAKKVVTRVTPMLQTL</sequence>
<dbReference type="KEGG" id="dpi:BN4_12363"/>
<dbReference type="STRING" id="1322246.BN4_12363"/>
<dbReference type="EMBL" id="FO203427">
    <property type="protein sequence ID" value="CCH49598.1"/>
    <property type="molecule type" value="Genomic_DNA"/>
</dbReference>
<dbReference type="BioCyc" id="DPIE1322246:BN4_RS11865-MONOMER"/>
<evidence type="ECO:0000313" key="1">
    <source>
        <dbReference type="EMBL" id="CCH49598.1"/>
    </source>
</evidence>